<gene>
    <name evidence="6" type="ORF">CN97_00070</name>
</gene>
<evidence type="ECO:0000313" key="6">
    <source>
        <dbReference type="EMBL" id="KFI27641.1"/>
    </source>
</evidence>
<comment type="subcellular location">
    <subcellularLocation>
        <location evidence="1">Membrane</location>
        <topology evidence="1">Multi-pass membrane protein</topology>
    </subcellularLocation>
</comment>
<dbReference type="InterPro" id="IPR020846">
    <property type="entry name" value="MFS_dom"/>
</dbReference>
<name>A0A086Y041_9RHOB</name>
<dbReference type="Pfam" id="PF07690">
    <property type="entry name" value="MFS_1"/>
    <property type="match status" value="1"/>
</dbReference>
<dbReference type="SUPFAM" id="SSF103473">
    <property type="entry name" value="MFS general substrate transporter"/>
    <property type="match status" value="1"/>
</dbReference>
<keyword evidence="2" id="KW-0813">Transport</keyword>
<evidence type="ECO:0000256" key="2">
    <source>
        <dbReference type="ARBA" id="ARBA00022448"/>
    </source>
</evidence>
<dbReference type="GO" id="GO:0022857">
    <property type="term" value="F:transmembrane transporter activity"/>
    <property type="evidence" value="ECO:0007669"/>
    <property type="project" value="InterPro"/>
</dbReference>
<keyword evidence="4" id="KW-1133">Transmembrane helix</keyword>
<dbReference type="STRING" id="195105.CN97_00070"/>
<sequence>MPSRLPTMVICMTILIDAIGIGLILPVTPALLREVTHEGLANAAIWGGVLAALFAVMQFLFGPVLGSLSDRYGRRPVLLVSLLVVALDYMLMALAHTLTLLVIGRAIGGLASATHATAAAYMADVSPPEDKARNFGLINAAFGLGFVLGPLAGAGLAEFGTRAPFWAAAALAALNAVIGYFVLPETVTDRIRRPFDIRRANPFGAFRAIGRLPGLPRFLIVYLLYCIALFSYPAVWPFFGEAQFGWNSRMVGISLAVFGVGMAVVQGFLIAPMIRRFGDGRTVVIGMCIDVASFVALGFITNGALALALTPLTALGGVVGPALTAVMSRRASDDQQGELQGVLASLNALNMVISPLVMTQVFAHFTSGRTSIHLPGAPFLLAAVLMTVCILLFVTRKRLLPLGDRARHGGSAS</sequence>
<dbReference type="PANTHER" id="PTHR23504">
    <property type="entry name" value="MAJOR FACILITATOR SUPERFAMILY DOMAIN-CONTAINING PROTEIN 10"/>
    <property type="match status" value="1"/>
</dbReference>
<dbReference type="PANTHER" id="PTHR23504:SF15">
    <property type="entry name" value="MAJOR FACILITATOR SUPERFAMILY (MFS) PROFILE DOMAIN-CONTAINING PROTEIN"/>
    <property type="match status" value="1"/>
</dbReference>
<accession>A0A086Y041</accession>
<dbReference type="InterPro" id="IPR036259">
    <property type="entry name" value="MFS_trans_sf"/>
</dbReference>
<dbReference type="PROSITE" id="PS50850">
    <property type="entry name" value="MFS"/>
    <property type="match status" value="1"/>
</dbReference>
<dbReference type="PRINTS" id="PR01035">
    <property type="entry name" value="TCRTETA"/>
</dbReference>
<dbReference type="Proteomes" id="UP000028826">
    <property type="component" value="Unassembled WGS sequence"/>
</dbReference>
<evidence type="ECO:0000313" key="7">
    <source>
        <dbReference type="Proteomes" id="UP000028826"/>
    </source>
</evidence>
<dbReference type="EMBL" id="JGYG01000010">
    <property type="protein sequence ID" value="KFI27641.1"/>
    <property type="molecule type" value="Genomic_DNA"/>
</dbReference>
<dbReference type="GO" id="GO:0016020">
    <property type="term" value="C:membrane"/>
    <property type="evidence" value="ECO:0007669"/>
    <property type="project" value="UniProtKB-SubCell"/>
</dbReference>
<organism evidence="6 7">
    <name type="scientific">Haematobacter massiliensis</name>
    <dbReference type="NCBI Taxonomy" id="195105"/>
    <lineage>
        <taxon>Bacteria</taxon>
        <taxon>Pseudomonadati</taxon>
        <taxon>Pseudomonadota</taxon>
        <taxon>Alphaproteobacteria</taxon>
        <taxon>Rhodobacterales</taxon>
        <taxon>Paracoccaceae</taxon>
        <taxon>Haematobacter</taxon>
    </lineage>
</organism>
<evidence type="ECO:0000256" key="5">
    <source>
        <dbReference type="ARBA" id="ARBA00023136"/>
    </source>
</evidence>
<dbReference type="Gene3D" id="1.20.1250.20">
    <property type="entry name" value="MFS general substrate transporter like domains"/>
    <property type="match status" value="1"/>
</dbReference>
<evidence type="ECO:0000256" key="3">
    <source>
        <dbReference type="ARBA" id="ARBA00022692"/>
    </source>
</evidence>
<dbReference type="CDD" id="cd17388">
    <property type="entry name" value="MFS_TetA"/>
    <property type="match status" value="1"/>
</dbReference>
<reference evidence="6 7" key="1">
    <citation type="submission" date="2014-03" db="EMBL/GenBank/DDBJ databases">
        <title>Genome of Haematobacter massiliensis CCUG 47968.</title>
        <authorList>
            <person name="Wang D."/>
            <person name="Wang G."/>
        </authorList>
    </citation>
    <scope>NUCLEOTIDE SEQUENCE [LARGE SCALE GENOMIC DNA]</scope>
    <source>
        <strain evidence="6 7">CCUG 47968</strain>
    </source>
</reference>
<evidence type="ECO:0000256" key="1">
    <source>
        <dbReference type="ARBA" id="ARBA00004141"/>
    </source>
</evidence>
<proteinExistence type="predicted"/>
<evidence type="ECO:0000256" key="4">
    <source>
        <dbReference type="ARBA" id="ARBA00022989"/>
    </source>
</evidence>
<keyword evidence="7" id="KW-1185">Reference proteome</keyword>
<dbReference type="InterPro" id="IPR011701">
    <property type="entry name" value="MFS"/>
</dbReference>
<dbReference type="OrthoDB" id="9764259at2"/>
<keyword evidence="3" id="KW-0812">Transmembrane</keyword>
<comment type="caution">
    <text evidence="6">The sequence shown here is derived from an EMBL/GenBank/DDBJ whole genome shotgun (WGS) entry which is preliminary data.</text>
</comment>
<dbReference type="AlphaFoldDB" id="A0A086Y041"/>
<protein>
    <submittedName>
        <fullName evidence="6">MFS transporter</fullName>
    </submittedName>
</protein>
<dbReference type="InterPro" id="IPR001958">
    <property type="entry name" value="Tet-R_TetA/multi-R_MdtG-like"/>
</dbReference>
<keyword evidence="5" id="KW-0472">Membrane</keyword>
<dbReference type="eggNOG" id="COG2814">
    <property type="taxonomic scope" value="Bacteria"/>
</dbReference>